<reference evidence="1 2" key="1">
    <citation type="journal article" date="2020" name="Cell">
        <title>Large-Scale Comparative Analyses of Tick Genomes Elucidate Their Genetic Diversity and Vector Capacities.</title>
        <authorList>
            <consortium name="Tick Genome and Microbiome Consortium (TIGMIC)"/>
            <person name="Jia N."/>
            <person name="Wang J."/>
            <person name="Shi W."/>
            <person name="Du L."/>
            <person name="Sun Y."/>
            <person name="Zhan W."/>
            <person name="Jiang J.F."/>
            <person name="Wang Q."/>
            <person name="Zhang B."/>
            <person name="Ji P."/>
            <person name="Bell-Sakyi L."/>
            <person name="Cui X.M."/>
            <person name="Yuan T.T."/>
            <person name="Jiang B.G."/>
            <person name="Yang W.F."/>
            <person name="Lam T.T."/>
            <person name="Chang Q.C."/>
            <person name="Ding S.J."/>
            <person name="Wang X.J."/>
            <person name="Zhu J.G."/>
            <person name="Ruan X.D."/>
            <person name="Zhao L."/>
            <person name="Wei J.T."/>
            <person name="Ye R.Z."/>
            <person name="Que T.C."/>
            <person name="Du C.H."/>
            <person name="Zhou Y.H."/>
            <person name="Cheng J.X."/>
            <person name="Dai P.F."/>
            <person name="Guo W.B."/>
            <person name="Han X.H."/>
            <person name="Huang E.J."/>
            <person name="Li L.F."/>
            <person name="Wei W."/>
            <person name="Gao Y.C."/>
            <person name="Liu J.Z."/>
            <person name="Shao H.Z."/>
            <person name="Wang X."/>
            <person name="Wang C.C."/>
            <person name="Yang T.C."/>
            <person name="Huo Q.B."/>
            <person name="Li W."/>
            <person name="Chen H.Y."/>
            <person name="Chen S.E."/>
            <person name="Zhou L.G."/>
            <person name="Ni X.B."/>
            <person name="Tian J.H."/>
            <person name="Sheng Y."/>
            <person name="Liu T."/>
            <person name="Pan Y.S."/>
            <person name="Xia L.Y."/>
            <person name="Li J."/>
            <person name="Zhao F."/>
            <person name="Cao W.C."/>
        </authorList>
    </citation>
    <scope>NUCLEOTIDE SEQUENCE [LARGE SCALE GENOMIC DNA]</scope>
    <source>
        <strain evidence="1">Iper-2018</strain>
    </source>
</reference>
<sequence>MGSNINPTSKHPITCSLLQWNANGIQSRLPGLRDHLQDNAYDALAFQEPNTKDIRISGYVTYMSKATRAGKFPGAMLLVRASLGQTEVDLNDLCSDTEEYVGVTVELKGRPVTFVSAYVRPQGHWDPKTIVDICTQIKGEAVIAGDFNSHNETWGDKKTDARGRALQSTLDGLALRNITSGEQTFVRPGVEGSVIDLTFITRGLRLTARPEKDSWGSDHLPIIIGKPPKVPLKTCHLVDWKEYRGQLDKLVDSGAPLAPENIAEALKKATRMVQIPITRPNPDMHWLRLRAQRRRAQRRSWRTNKPEDIQEYKRLDAKFRRHGKKLAKRQWDLRCSRLHMPAGGKRAWRMVKTLAGRPLPRQPILGLALARGATVQQVTELLADLFTKVPTRPLSQDLDARSVNLATSREPAAALADLPPLQERPQPLDVDLHIPGLRSRRTATTVTLRTLALSHIEDQYHGWAQVFTDGSVRPTDGSSTAAAAFEAAGVGLSARLTHHATSTTTELAAILLALEAVQKGSTRGGKWVILCDSQAALSMLDNLERAPPLARRIAAEAMALEQLGHQFRFQWLPSHCGIKGNEIADQMANFAHDEPSTPTSKVPPSADAKLLVAREIASQHPDARMAQGDHPARLPARMNRATAAVFHRLRTGSALTPAWINRMRASRSPDCNTCGTRADDVHLLLQCTLYDTERRALQEEYRKLNLPYSSLEEIIRPRGTNCTKKKALKALENYLDETGLISLL</sequence>
<keyword evidence="2" id="KW-1185">Reference proteome</keyword>
<name>A0AC60PI82_IXOPE</name>
<gene>
    <name evidence="1" type="ORF">HPB47_003692</name>
</gene>
<dbReference type="EMBL" id="JABSTQ010010548">
    <property type="protein sequence ID" value="KAG0420063.1"/>
    <property type="molecule type" value="Genomic_DNA"/>
</dbReference>
<dbReference type="Proteomes" id="UP000805193">
    <property type="component" value="Unassembled WGS sequence"/>
</dbReference>
<protein>
    <submittedName>
        <fullName evidence="1">Uncharacterized protein</fullName>
    </submittedName>
</protein>
<proteinExistence type="predicted"/>
<accession>A0AC60PI82</accession>
<comment type="caution">
    <text evidence="1">The sequence shown here is derived from an EMBL/GenBank/DDBJ whole genome shotgun (WGS) entry which is preliminary data.</text>
</comment>
<evidence type="ECO:0000313" key="1">
    <source>
        <dbReference type="EMBL" id="KAG0420063.1"/>
    </source>
</evidence>
<evidence type="ECO:0000313" key="2">
    <source>
        <dbReference type="Proteomes" id="UP000805193"/>
    </source>
</evidence>
<organism evidence="1 2">
    <name type="scientific">Ixodes persulcatus</name>
    <name type="common">Taiga tick</name>
    <dbReference type="NCBI Taxonomy" id="34615"/>
    <lineage>
        <taxon>Eukaryota</taxon>
        <taxon>Metazoa</taxon>
        <taxon>Ecdysozoa</taxon>
        <taxon>Arthropoda</taxon>
        <taxon>Chelicerata</taxon>
        <taxon>Arachnida</taxon>
        <taxon>Acari</taxon>
        <taxon>Parasitiformes</taxon>
        <taxon>Ixodida</taxon>
        <taxon>Ixodoidea</taxon>
        <taxon>Ixodidae</taxon>
        <taxon>Ixodinae</taxon>
        <taxon>Ixodes</taxon>
    </lineage>
</organism>